<dbReference type="InterPro" id="IPR013115">
    <property type="entry name" value="HisG_C"/>
</dbReference>
<evidence type="ECO:0000259" key="13">
    <source>
        <dbReference type="Pfam" id="PF08029"/>
    </source>
</evidence>
<evidence type="ECO:0000256" key="2">
    <source>
        <dbReference type="ARBA" id="ARBA00004667"/>
    </source>
</evidence>
<dbReference type="NCBIfam" id="TIGR03455">
    <property type="entry name" value="HisG_C-term"/>
    <property type="match status" value="1"/>
</dbReference>
<dbReference type="SUPFAM" id="SSF53850">
    <property type="entry name" value="Periplasmic binding protein-like II"/>
    <property type="match status" value="1"/>
</dbReference>
<organism evidence="14 15">
    <name type="scientific">Fodinicola feengrottensis</name>
    <dbReference type="NCBI Taxonomy" id="435914"/>
    <lineage>
        <taxon>Bacteria</taxon>
        <taxon>Bacillati</taxon>
        <taxon>Actinomycetota</taxon>
        <taxon>Actinomycetes</taxon>
        <taxon>Mycobacteriales</taxon>
        <taxon>Fodinicola</taxon>
    </lineage>
</organism>
<dbReference type="InterPro" id="IPR018198">
    <property type="entry name" value="ATP_PRibTrfase_CS"/>
</dbReference>
<name>A0ABN2H9K6_9ACTN</name>
<dbReference type="Proteomes" id="UP001500618">
    <property type="component" value="Unassembled WGS sequence"/>
</dbReference>
<reference evidence="14 15" key="1">
    <citation type="journal article" date="2019" name="Int. J. Syst. Evol. Microbiol.">
        <title>The Global Catalogue of Microorganisms (GCM) 10K type strain sequencing project: providing services to taxonomists for standard genome sequencing and annotation.</title>
        <authorList>
            <consortium name="The Broad Institute Genomics Platform"/>
            <consortium name="The Broad Institute Genome Sequencing Center for Infectious Disease"/>
            <person name="Wu L."/>
            <person name="Ma J."/>
        </authorList>
    </citation>
    <scope>NUCLEOTIDE SEQUENCE [LARGE SCALE GENOMIC DNA]</scope>
    <source>
        <strain evidence="14 15">JCM 14718</strain>
    </source>
</reference>
<gene>
    <name evidence="11 14" type="primary">hisG</name>
    <name evidence="14" type="ORF">GCM10009765_36920</name>
</gene>
<comment type="caution">
    <text evidence="14">The sequence shown here is derived from an EMBL/GenBank/DDBJ whole genome shotgun (WGS) entry which is preliminary data.</text>
</comment>
<dbReference type="InterPro" id="IPR015867">
    <property type="entry name" value="N-reg_PII/ATP_PRibTrfase_C"/>
</dbReference>
<evidence type="ECO:0000313" key="15">
    <source>
        <dbReference type="Proteomes" id="UP001500618"/>
    </source>
</evidence>
<evidence type="ECO:0000256" key="11">
    <source>
        <dbReference type="HAMAP-Rule" id="MF_00079"/>
    </source>
</evidence>
<evidence type="ECO:0000256" key="8">
    <source>
        <dbReference type="ARBA" id="ARBA00022679"/>
    </source>
</evidence>
<comment type="subcellular location">
    <subcellularLocation>
        <location evidence="11">Cytoplasm</location>
    </subcellularLocation>
</comment>
<evidence type="ECO:0000256" key="1">
    <source>
        <dbReference type="ARBA" id="ARBA00000915"/>
    </source>
</evidence>
<keyword evidence="15" id="KW-1185">Reference proteome</keyword>
<dbReference type="PANTHER" id="PTHR21403:SF8">
    <property type="entry name" value="ATP PHOSPHORIBOSYLTRANSFERASE"/>
    <property type="match status" value="1"/>
</dbReference>
<evidence type="ECO:0000256" key="7">
    <source>
        <dbReference type="ARBA" id="ARBA00022676"/>
    </source>
</evidence>
<evidence type="ECO:0000259" key="12">
    <source>
        <dbReference type="Pfam" id="PF01634"/>
    </source>
</evidence>
<keyword evidence="11" id="KW-0067">ATP-binding</keyword>
<dbReference type="SUPFAM" id="SSF54913">
    <property type="entry name" value="GlnB-like"/>
    <property type="match status" value="1"/>
</dbReference>
<protein>
    <recommendedName>
        <fullName evidence="5 11">ATP phosphoribosyltransferase</fullName>
        <shortName evidence="11">ATP-PRT</shortName>
        <shortName evidence="11">ATP-PRTase</shortName>
        <ecNumber evidence="4 11">2.4.2.17</ecNumber>
    </recommendedName>
</protein>
<keyword evidence="7 11" id="KW-0328">Glycosyltransferase</keyword>
<dbReference type="PANTHER" id="PTHR21403">
    <property type="entry name" value="ATP PHOSPHORIBOSYLTRANSFERASE ATP-PRTASE"/>
    <property type="match status" value="1"/>
</dbReference>
<evidence type="ECO:0000313" key="14">
    <source>
        <dbReference type="EMBL" id="GAA1684132.1"/>
    </source>
</evidence>
<comment type="similarity">
    <text evidence="3 11">Belongs to the ATP phosphoribosyltransferase family. Long subfamily.</text>
</comment>
<evidence type="ECO:0000256" key="10">
    <source>
        <dbReference type="ARBA" id="ARBA00024861"/>
    </source>
</evidence>
<keyword evidence="9 11" id="KW-0368">Histidine biosynthesis</keyword>
<dbReference type="GO" id="GO:0016757">
    <property type="term" value="F:glycosyltransferase activity"/>
    <property type="evidence" value="ECO:0007669"/>
    <property type="project" value="UniProtKB-KW"/>
</dbReference>
<dbReference type="EC" id="2.4.2.17" evidence="4 11"/>
<keyword evidence="8 11" id="KW-0808">Transferase</keyword>
<comment type="activity regulation">
    <text evidence="11">Feedback inhibited by histidine.</text>
</comment>
<keyword evidence="6 11" id="KW-0028">Amino-acid biosynthesis</keyword>
<keyword evidence="11" id="KW-0963">Cytoplasm</keyword>
<dbReference type="Pfam" id="PF01634">
    <property type="entry name" value="HisG"/>
    <property type="match status" value="1"/>
</dbReference>
<dbReference type="PROSITE" id="PS01316">
    <property type="entry name" value="ATP_P_PHORIBOSYLTR"/>
    <property type="match status" value="1"/>
</dbReference>
<dbReference type="InterPro" id="IPR020621">
    <property type="entry name" value="ATP-PRT_HisG_long"/>
</dbReference>
<evidence type="ECO:0000256" key="6">
    <source>
        <dbReference type="ARBA" id="ARBA00022605"/>
    </source>
</evidence>
<dbReference type="InterPro" id="IPR011322">
    <property type="entry name" value="N-reg_PII-like_a/b"/>
</dbReference>
<dbReference type="InterPro" id="IPR013820">
    <property type="entry name" value="ATP_PRibTrfase_cat"/>
</dbReference>
<comment type="catalytic activity">
    <reaction evidence="1 11">
        <text>1-(5-phospho-beta-D-ribosyl)-ATP + diphosphate = 5-phospho-alpha-D-ribose 1-diphosphate + ATP</text>
        <dbReference type="Rhea" id="RHEA:18473"/>
        <dbReference type="ChEBI" id="CHEBI:30616"/>
        <dbReference type="ChEBI" id="CHEBI:33019"/>
        <dbReference type="ChEBI" id="CHEBI:58017"/>
        <dbReference type="ChEBI" id="CHEBI:73183"/>
        <dbReference type="EC" id="2.4.2.17"/>
    </reaction>
</comment>
<feature type="domain" description="ATP phosphoribosyltransferase catalytic" evidence="12">
    <location>
        <begin position="54"/>
        <end position="210"/>
    </location>
</feature>
<evidence type="ECO:0000256" key="4">
    <source>
        <dbReference type="ARBA" id="ARBA00011946"/>
    </source>
</evidence>
<dbReference type="EMBL" id="BAAANY010000012">
    <property type="protein sequence ID" value="GAA1684132.1"/>
    <property type="molecule type" value="Genomic_DNA"/>
</dbReference>
<evidence type="ECO:0000256" key="5">
    <source>
        <dbReference type="ARBA" id="ARBA00020998"/>
    </source>
</evidence>
<sequence length="289" mass="30951">MESTRTLRIALPNKGSLADPAATMLREAGYAQRGSHRELAILDAPNQVEFFYLRPRDIATYIGSGEIDLGVTGWDLLLDAGIEAETLLKLGFGGSTFRYAARPGAVKELADLDGLRIATSFPGLVAAHLREHGHAATIIQLEGAVESAIRLGVADAIADVVETGSTLRAAGLEIVCDPILESEAVLVRRPGGGHDSVQHAVDLLLRRLQGVLVARQYVMLAYDVPTALLTEATAHTPGIESPTVSQLQREGWVAVQAMILRSDIHPIMDALYEVGARAILVTDIHACRL</sequence>
<comment type="function">
    <text evidence="10 11">Catalyzes the condensation of ATP and 5-phosphoribose 1-diphosphate to form N'-(5'-phosphoribosyl)-ATP (PR-ATP). Has a crucial role in the pathway because the rate of histidine biosynthesis seems to be controlled primarily by regulation of HisG enzymatic activity.</text>
</comment>
<dbReference type="InterPro" id="IPR001348">
    <property type="entry name" value="ATP_PRibTrfase_HisG"/>
</dbReference>
<proteinExistence type="inferred from homology"/>
<evidence type="ECO:0000256" key="9">
    <source>
        <dbReference type="ARBA" id="ARBA00023102"/>
    </source>
</evidence>
<feature type="domain" description="Histidine biosynthesis HisG C-terminal" evidence="13">
    <location>
        <begin position="214"/>
        <end position="285"/>
    </location>
</feature>
<keyword evidence="11" id="KW-0547">Nucleotide-binding</keyword>
<comment type="pathway">
    <text evidence="2 11">Amino-acid biosynthesis; L-histidine biosynthesis; L-histidine from 5-phospho-alpha-D-ribose 1-diphosphate: step 1/9.</text>
</comment>
<keyword evidence="11" id="KW-0460">Magnesium</keyword>
<keyword evidence="11" id="KW-0479">Metal-binding</keyword>
<evidence type="ECO:0000256" key="3">
    <source>
        <dbReference type="ARBA" id="ARBA00007955"/>
    </source>
</evidence>
<dbReference type="NCBIfam" id="TIGR00070">
    <property type="entry name" value="hisG"/>
    <property type="match status" value="1"/>
</dbReference>
<dbReference type="Gene3D" id="3.40.190.10">
    <property type="entry name" value="Periplasmic binding protein-like II"/>
    <property type="match status" value="2"/>
</dbReference>
<dbReference type="HAMAP" id="MF_00079">
    <property type="entry name" value="HisG_Long"/>
    <property type="match status" value="1"/>
</dbReference>
<dbReference type="Gene3D" id="3.30.70.120">
    <property type="match status" value="1"/>
</dbReference>
<dbReference type="Pfam" id="PF08029">
    <property type="entry name" value="HisG_C"/>
    <property type="match status" value="1"/>
</dbReference>
<comment type="cofactor">
    <cofactor evidence="11">
        <name>Mg(2+)</name>
        <dbReference type="ChEBI" id="CHEBI:18420"/>
    </cofactor>
</comment>
<dbReference type="RefSeq" id="WP_344311472.1">
    <property type="nucleotide sequence ID" value="NZ_BAAANY010000012.1"/>
</dbReference>
<accession>A0ABN2H9K6</accession>